<reference evidence="2" key="1">
    <citation type="submission" date="2023-11" db="EMBL/GenBank/DDBJ databases">
        <authorList>
            <person name="Alioto T."/>
            <person name="Alioto T."/>
            <person name="Gomez Garrido J."/>
        </authorList>
    </citation>
    <scope>NUCLEOTIDE SEQUENCE</scope>
</reference>
<evidence type="ECO:0000256" key="1">
    <source>
        <dbReference type="SAM" id="MobiDB-lite"/>
    </source>
</evidence>
<feature type="region of interest" description="Disordered" evidence="1">
    <location>
        <begin position="23"/>
        <end position="54"/>
    </location>
</feature>
<proteinExistence type="predicted"/>
<evidence type="ECO:0000313" key="3">
    <source>
        <dbReference type="Proteomes" id="UP001296104"/>
    </source>
</evidence>
<feature type="compositionally biased region" description="Polar residues" evidence="1">
    <location>
        <begin position="240"/>
        <end position="256"/>
    </location>
</feature>
<name>A0AAI8YVL2_9PEZI</name>
<feature type="compositionally biased region" description="Basic and acidic residues" evidence="1">
    <location>
        <begin position="285"/>
        <end position="296"/>
    </location>
</feature>
<sequence>MSTMSTTKPYQWICLRDLKPTRNTTVTTTHHRQLSSTSTQPPPTSPSHETREAETKAYLAQTDTHLLQKAKADLKALTQTIKAYTSVPLPRFHPPTPSPYPYIRLTRRMTNRYKGVYNLIPTSTFYRELLSTQAKFVKISETIMQHLEDLERLPYPEDEDLKSWRESITSGEFGKEAKEEALEELDRVEMAYRGRLESYVDKLKEEVEAVGRYQEAMELEKTRIEVKDLRFEGRGDAGKKQSTAPQEGWRSATTKVAQKESGQQKQEQESISETQLKKKPSLLELQKRVDSKIGTG</sequence>
<dbReference type="Proteomes" id="UP001296104">
    <property type="component" value="Unassembled WGS sequence"/>
</dbReference>
<dbReference type="EMBL" id="CAVMBE010000012">
    <property type="protein sequence ID" value="CAK3921599.1"/>
    <property type="molecule type" value="Genomic_DNA"/>
</dbReference>
<gene>
    <name evidence="2" type="ORF">LECACI_7A002784</name>
</gene>
<comment type="caution">
    <text evidence="2">The sequence shown here is derived from an EMBL/GenBank/DDBJ whole genome shotgun (WGS) entry which is preliminary data.</text>
</comment>
<accession>A0AAI8YVL2</accession>
<dbReference type="AlphaFoldDB" id="A0AAI8YVL2"/>
<evidence type="ECO:0000313" key="2">
    <source>
        <dbReference type="EMBL" id="CAK3921599.1"/>
    </source>
</evidence>
<feature type="region of interest" description="Disordered" evidence="1">
    <location>
        <begin position="234"/>
        <end position="296"/>
    </location>
</feature>
<feature type="compositionally biased region" description="Low complexity" evidence="1">
    <location>
        <begin position="259"/>
        <end position="274"/>
    </location>
</feature>
<keyword evidence="3" id="KW-1185">Reference proteome</keyword>
<protein>
    <submittedName>
        <fullName evidence="2">Uncharacterized protein</fullName>
    </submittedName>
</protein>
<organism evidence="2 3">
    <name type="scientific">Lecanosticta acicola</name>
    <dbReference type="NCBI Taxonomy" id="111012"/>
    <lineage>
        <taxon>Eukaryota</taxon>
        <taxon>Fungi</taxon>
        <taxon>Dikarya</taxon>
        <taxon>Ascomycota</taxon>
        <taxon>Pezizomycotina</taxon>
        <taxon>Dothideomycetes</taxon>
        <taxon>Dothideomycetidae</taxon>
        <taxon>Mycosphaerellales</taxon>
        <taxon>Mycosphaerellaceae</taxon>
        <taxon>Lecanosticta</taxon>
    </lineage>
</organism>